<dbReference type="SUPFAM" id="SSF46689">
    <property type="entry name" value="Homeodomain-like"/>
    <property type="match status" value="1"/>
</dbReference>
<dbReference type="InterPro" id="IPR015495">
    <property type="entry name" value="Myb_TF_plants"/>
</dbReference>
<evidence type="ECO:0000313" key="10">
    <source>
        <dbReference type="Proteomes" id="UP001154282"/>
    </source>
</evidence>
<dbReference type="PANTHER" id="PTHR47998">
    <property type="entry name" value="TRANSCRIPTION FACTOR MYB51-LIKE ISOFORM X1"/>
    <property type="match status" value="1"/>
</dbReference>
<dbReference type="GO" id="GO:0090558">
    <property type="term" value="P:plant epidermis development"/>
    <property type="evidence" value="ECO:0007669"/>
    <property type="project" value="UniProtKB-ARBA"/>
</dbReference>
<dbReference type="Proteomes" id="UP001154282">
    <property type="component" value="Unassembled WGS sequence"/>
</dbReference>
<dbReference type="GO" id="GO:0006355">
    <property type="term" value="P:regulation of DNA-templated transcription"/>
    <property type="evidence" value="ECO:0007669"/>
    <property type="project" value="TreeGrafter"/>
</dbReference>
<feature type="domain" description="Myb-like" evidence="8">
    <location>
        <begin position="128"/>
        <end position="176"/>
    </location>
</feature>
<comment type="caution">
    <text evidence="9">The sequence shown here is derived from an EMBL/GenBank/DDBJ whole genome shotgun (WGS) entry which is preliminary data.</text>
</comment>
<gene>
    <name evidence="9" type="ORF">LITE_LOCUS44064</name>
</gene>
<keyword evidence="6" id="KW-0539">Nucleus</keyword>
<feature type="region of interest" description="Disordered" evidence="7">
    <location>
        <begin position="1"/>
        <end position="125"/>
    </location>
</feature>
<keyword evidence="2" id="KW-0217">Developmental protein</keyword>
<feature type="compositionally biased region" description="Low complexity" evidence="7">
    <location>
        <begin position="111"/>
        <end position="122"/>
    </location>
</feature>
<sequence length="191" mass="22277">MLEFCSQPDGNMFMTKKKKKPPGTADLLLVIEESESRRRKYDEPHSSNIEKPEGDNTKAQVADDKTKKRHVRTRMFPGLRVNRPSKQPFHFRREGRNRAMGRGSRSKAGKGRSSTSSASQEVSSREWEVVRMNEQEEDLISRMYRLVGQRWDLIAGRIPGRTAEEIERFWIMKNRGWASAERETFDTNMKE</sequence>
<evidence type="ECO:0000256" key="7">
    <source>
        <dbReference type="SAM" id="MobiDB-lite"/>
    </source>
</evidence>
<dbReference type="GO" id="GO:0009653">
    <property type="term" value="P:anatomical structure morphogenesis"/>
    <property type="evidence" value="ECO:0007669"/>
    <property type="project" value="UniProtKB-ARBA"/>
</dbReference>
<dbReference type="AlphaFoldDB" id="A0AAV0QP28"/>
<dbReference type="FunFam" id="1.10.10.60:FF:000160">
    <property type="entry name" value="MYB-like transcription factor"/>
    <property type="match status" value="1"/>
</dbReference>
<keyword evidence="5" id="KW-0804">Transcription</keyword>
<protein>
    <recommendedName>
        <fullName evidence="8">Myb-like domain-containing protein</fullName>
    </recommendedName>
</protein>
<dbReference type="PANTHER" id="PTHR47998:SF93">
    <property type="entry name" value="MYB-LIKE TRANSCRIPTION FACTOR ETC1"/>
    <property type="match status" value="1"/>
</dbReference>
<evidence type="ECO:0000256" key="2">
    <source>
        <dbReference type="ARBA" id="ARBA00022473"/>
    </source>
</evidence>
<organism evidence="9 10">
    <name type="scientific">Linum tenue</name>
    <dbReference type="NCBI Taxonomy" id="586396"/>
    <lineage>
        <taxon>Eukaryota</taxon>
        <taxon>Viridiplantae</taxon>
        <taxon>Streptophyta</taxon>
        <taxon>Embryophyta</taxon>
        <taxon>Tracheophyta</taxon>
        <taxon>Spermatophyta</taxon>
        <taxon>Magnoliopsida</taxon>
        <taxon>eudicotyledons</taxon>
        <taxon>Gunneridae</taxon>
        <taxon>Pentapetalae</taxon>
        <taxon>rosids</taxon>
        <taxon>fabids</taxon>
        <taxon>Malpighiales</taxon>
        <taxon>Linaceae</taxon>
        <taxon>Linum</taxon>
    </lineage>
</organism>
<proteinExistence type="predicted"/>
<dbReference type="GO" id="GO:0005634">
    <property type="term" value="C:nucleus"/>
    <property type="evidence" value="ECO:0007669"/>
    <property type="project" value="UniProtKB-SubCell"/>
</dbReference>
<dbReference type="Gene3D" id="1.10.10.60">
    <property type="entry name" value="Homeodomain-like"/>
    <property type="match status" value="1"/>
</dbReference>
<dbReference type="SMART" id="SM00717">
    <property type="entry name" value="SANT"/>
    <property type="match status" value="1"/>
</dbReference>
<dbReference type="GO" id="GO:0030154">
    <property type="term" value="P:cell differentiation"/>
    <property type="evidence" value="ECO:0007669"/>
    <property type="project" value="UniProtKB-ARBA"/>
</dbReference>
<keyword evidence="10" id="KW-1185">Reference proteome</keyword>
<comment type="subcellular location">
    <subcellularLocation>
        <location evidence="1">Nucleus</location>
    </subcellularLocation>
</comment>
<accession>A0AAV0QP28</accession>
<dbReference type="Pfam" id="PF00249">
    <property type="entry name" value="Myb_DNA-binding"/>
    <property type="match status" value="1"/>
</dbReference>
<keyword evidence="4" id="KW-0238">DNA-binding</keyword>
<dbReference type="EMBL" id="CAMGYJ010000010">
    <property type="protein sequence ID" value="CAI0546661.1"/>
    <property type="molecule type" value="Genomic_DNA"/>
</dbReference>
<evidence type="ECO:0000256" key="3">
    <source>
        <dbReference type="ARBA" id="ARBA00023015"/>
    </source>
</evidence>
<evidence type="ECO:0000256" key="4">
    <source>
        <dbReference type="ARBA" id="ARBA00023125"/>
    </source>
</evidence>
<evidence type="ECO:0000256" key="5">
    <source>
        <dbReference type="ARBA" id="ARBA00023163"/>
    </source>
</evidence>
<evidence type="ECO:0000256" key="6">
    <source>
        <dbReference type="ARBA" id="ARBA00023242"/>
    </source>
</evidence>
<dbReference type="GO" id="GO:0048731">
    <property type="term" value="P:system development"/>
    <property type="evidence" value="ECO:0007669"/>
    <property type="project" value="UniProtKB-ARBA"/>
</dbReference>
<dbReference type="CDD" id="cd00167">
    <property type="entry name" value="SANT"/>
    <property type="match status" value="1"/>
</dbReference>
<evidence type="ECO:0000313" key="9">
    <source>
        <dbReference type="EMBL" id="CAI0546661.1"/>
    </source>
</evidence>
<dbReference type="InterPro" id="IPR001005">
    <property type="entry name" value="SANT/Myb"/>
</dbReference>
<dbReference type="InterPro" id="IPR009057">
    <property type="entry name" value="Homeodomain-like_sf"/>
</dbReference>
<name>A0AAV0QP28_9ROSI</name>
<evidence type="ECO:0000259" key="8">
    <source>
        <dbReference type="SMART" id="SM00717"/>
    </source>
</evidence>
<feature type="compositionally biased region" description="Basic and acidic residues" evidence="7">
    <location>
        <begin position="34"/>
        <end position="66"/>
    </location>
</feature>
<dbReference type="GO" id="GO:0000976">
    <property type="term" value="F:transcription cis-regulatory region binding"/>
    <property type="evidence" value="ECO:0007669"/>
    <property type="project" value="TreeGrafter"/>
</dbReference>
<keyword evidence="3" id="KW-0805">Transcription regulation</keyword>
<evidence type="ECO:0000256" key="1">
    <source>
        <dbReference type="ARBA" id="ARBA00004123"/>
    </source>
</evidence>
<reference evidence="9" key="1">
    <citation type="submission" date="2022-08" db="EMBL/GenBank/DDBJ databases">
        <authorList>
            <person name="Gutierrez-Valencia J."/>
        </authorList>
    </citation>
    <scope>NUCLEOTIDE SEQUENCE</scope>
</reference>